<reference evidence="4" key="1">
    <citation type="submission" date="2023-03" db="EMBL/GenBank/DDBJ databases">
        <title>Massive genome expansion in bonnet fungi (Mycena s.s.) driven by repeated elements and novel gene families across ecological guilds.</title>
        <authorList>
            <consortium name="Lawrence Berkeley National Laboratory"/>
            <person name="Harder C.B."/>
            <person name="Miyauchi S."/>
            <person name="Viragh M."/>
            <person name="Kuo A."/>
            <person name="Thoen E."/>
            <person name="Andreopoulos B."/>
            <person name="Lu D."/>
            <person name="Skrede I."/>
            <person name="Drula E."/>
            <person name="Henrissat B."/>
            <person name="Morin E."/>
            <person name="Kohler A."/>
            <person name="Barry K."/>
            <person name="LaButti K."/>
            <person name="Morin E."/>
            <person name="Salamov A."/>
            <person name="Lipzen A."/>
            <person name="Mereny Z."/>
            <person name="Hegedus B."/>
            <person name="Baldrian P."/>
            <person name="Stursova M."/>
            <person name="Weitz H."/>
            <person name="Taylor A."/>
            <person name="Grigoriev I.V."/>
            <person name="Nagy L.G."/>
            <person name="Martin F."/>
            <person name="Kauserud H."/>
        </authorList>
    </citation>
    <scope>NUCLEOTIDE SEQUENCE</scope>
    <source>
        <strain evidence="4">CBHHK002</strain>
    </source>
</reference>
<dbReference type="PANTHER" id="PTHR40465:SF1">
    <property type="entry name" value="DUF6534 DOMAIN-CONTAINING PROTEIN"/>
    <property type="match status" value="1"/>
</dbReference>
<feature type="transmembrane region" description="Helical" evidence="2">
    <location>
        <begin position="168"/>
        <end position="191"/>
    </location>
</feature>
<keyword evidence="2" id="KW-1133">Transmembrane helix</keyword>
<dbReference type="Proteomes" id="UP001218218">
    <property type="component" value="Unassembled WGS sequence"/>
</dbReference>
<feature type="region of interest" description="Disordered" evidence="1">
    <location>
        <begin position="271"/>
        <end position="300"/>
    </location>
</feature>
<proteinExistence type="predicted"/>
<dbReference type="EMBL" id="JARIHO010000031">
    <property type="protein sequence ID" value="KAJ7336243.1"/>
    <property type="molecule type" value="Genomic_DNA"/>
</dbReference>
<sequence>MAPVETFNPHLTIGASEIAALVDYMLFGVTTIQAYIYYGRFPEDSSKLKALSRQPFSLIRASHHTRTVLLTQVICIGHGLYTFTISDFGQPLKIVGPVPKSLSAAVFTGGLIAVTVQSFFAYRIYAFTKKLYIPIISWFMSFVRLLGVTAVCVTTARMTSAVTYEAQWSWLLTSLWSVSAANDLTITATLVTHLIIQRSHAHKRTVALVDKLVIWTIETGALTSLAAIILVICIFVAVRHPDTYLTLNSRTVLRALENNSMPITTFKFATSGTSSDHTSKVTQQYNVKDTTTSSSRPEDV</sequence>
<dbReference type="Pfam" id="PF20152">
    <property type="entry name" value="DUF6534"/>
    <property type="match status" value="1"/>
</dbReference>
<evidence type="ECO:0000313" key="4">
    <source>
        <dbReference type="EMBL" id="KAJ7336243.1"/>
    </source>
</evidence>
<keyword evidence="5" id="KW-1185">Reference proteome</keyword>
<accession>A0AAD6ZRP4</accession>
<keyword evidence="2" id="KW-0472">Membrane</keyword>
<feature type="transmembrane region" description="Helical" evidence="2">
    <location>
        <begin position="18"/>
        <end position="38"/>
    </location>
</feature>
<feature type="transmembrane region" description="Helical" evidence="2">
    <location>
        <begin position="104"/>
        <end position="125"/>
    </location>
</feature>
<keyword evidence="2" id="KW-0812">Transmembrane</keyword>
<evidence type="ECO:0000259" key="3">
    <source>
        <dbReference type="Pfam" id="PF20152"/>
    </source>
</evidence>
<organism evidence="4 5">
    <name type="scientific">Mycena albidolilacea</name>
    <dbReference type="NCBI Taxonomy" id="1033008"/>
    <lineage>
        <taxon>Eukaryota</taxon>
        <taxon>Fungi</taxon>
        <taxon>Dikarya</taxon>
        <taxon>Basidiomycota</taxon>
        <taxon>Agaricomycotina</taxon>
        <taxon>Agaricomycetes</taxon>
        <taxon>Agaricomycetidae</taxon>
        <taxon>Agaricales</taxon>
        <taxon>Marasmiineae</taxon>
        <taxon>Mycenaceae</taxon>
        <taxon>Mycena</taxon>
    </lineage>
</organism>
<name>A0AAD6ZRP4_9AGAR</name>
<comment type="caution">
    <text evidence="4">The sequence shown here is derived from an EMBL/GenBank/DDBJ whole genome shotgun (WGS) entry which is preliminary data.</text>
</comment>
<dbReference type="InterPro" id="IPR045339">
    <property type="entry name" value="DUF6534"/>
</dbReference>
<feature type="domain" description="DUF6534" evidence="3">
    <location>
        <begin position="179"/>
        <end position="245"/>
    </location>
</feature>
<evidence type="ECO:0000313" key="5">
    <source>
        <dbReference type="Proteomes" id="UP001218218"/>
    </source>
</evidence>
<evidence type="ECO:0000256" key="1">
    <source>
        <dbReference type="SAM" id="MobiDB-lite"/>
    </source>
</evidence>
<feature type="transmembrane region" description="Helical" evidence="2">
    <location>
        <begin position="212"/>
        <end position="238"/>
    </location>
</feature>
<evidence type="ECO:0000256" key="2">
    <source>
        <dbReference type="SAM" id="Phobius"/>
    </source>
</evidence>
<dbReference type="AlphaFoldDB" id="A0AAD6ZRP4"/>
<dbReference type="PANTHER" id="PTHR40465">
    <property type="entry name" value="CHROMOSOME 1, WHOLE GENOME SHOTGUN SEQUENCE"/>
    <property type="match status" value="1"/>
</dbReference>
<feature type="transmembrane region" description="Helical" evidence="2">
    <location>
        <begin position="132"/>
        <end position="156"/>
    </location>
</feature>
<protein>
    <recommendedName>
        <fullName evidence="3">DUF6534 domain-containing protein</fullName>
    </recommendedName>
</protein>
<gene>
    <name evidence="4" type="ORF">DFH08DRAFT_813475</name>
</gene>